<dbReference type="EMBL" id="FMJD01000013">
    <property type="protein sequence ID" value="SCM78771.1"/>
    <property type="molecule type" value="Genomic_DNA"/>
</dbReference>
<dbReference type="AlphaFoldDB" id="A0A212LML8"/>
<evidence type="ECO:0000313" key="1">
    <source>
        <dbReference type="EMBL" id="SCM78771.1"/>
    </source>
</evidence>
<organism evidence="1">
    <name type="scientific">uncultured Pleomorphomonas sp</name>
    <dbReference type="NCBI Taxonomy" id="442121"/>
    <lineage>
        <taxon>Bacteria</taxon>
        <taxon>Pseudomonadati</taxon>
        <taxon>Pseudomonadota</taxon>
        <taxon>Alphaproteobacteria</taxon>
        <taxon>Hyphomicrobiales</taxon>
        <taxon>Pleomorphomonadaceae</taxon>
        <taxon>Pleomorphomonas</taxon>
        <taxon>environmental samples</taxon>
    </lineage>
</organism>
<proteinExistence type="predicted"/>
<name>A0A212LML8_9HYPH</name>
<gene>
    <name evidence="1" type="ORF">KL86PLE_90071</name>
</gene>
<reference evidence="1" key="1">
    <citation type="submission" date="2016-08" db="EMBL/GenBank/DDBJ databases">
        <authorList>
            <person name="Seilhamer J.J."/>
        </authorList>
    </citation>
    <scope>NUCLEOTIDE SEQUENCE</scope>
    <source>
        <strain evidence="1">86</strain>
    </source>
</reference>
<protein>
    <submittedName>
        <fullName evidence="1">Uncharacterized protein</fullName>
    </submittedName>
</protein>
<sequence>MLRLTIRRLFDASDAYQILTLHDP</sequence>
<accession>A0A212LML8</accession>